<accession>A0ACC6RJ21</accession>
<protein>
    <submittedName>
        <fullName evidence="1">Uncharacterized protein</fullName>
    </submittedName>
</protein>
<name>A0ACC6RJ21_9BURK</name>
<dbReference type="Proteomes" id="UP001392318">
    <property type="component" value="Unassembled WGS sequence"/>
</dbReference>
<gene>
    <name evidence="1" type="ORF">VSR83_16520</name>
</gene>
<comment type="caution">
    <text evidence="1">The sequence shown here is derived from an EMBL/GenBank/DDBJ whole genome shotgun (WGS) entry which is preliminary data.</text>
</comment>
<evidence type="ECO:0000313" key="2">
    <source>
        <dbReference type="Proteomes" id="UP001392318"/>
    </source>
</evidence>
<proteinExistence type="predicted"/>
<reference evidence="1" key="1">
    <citation type="submission" date="2024-01" db="EMBL/GenBank/DDBJ databases">
        <title>The diversity of rhizobia nodulating Mimosa spp. in eleven states of Brazil covering several biomes is determined by host plant, location, and edaphic factors.</title>
        <authorList>
            <person name="Rouws L."/>
            <person name="Barauna A."/>
            <person name="Beukes C."/>
            <person name="De Faria S.M."/>
            <person name="Gross E."/>
            <person name="Dos Reis Junior F.B."/>
            <person name="Simon M."/>
            <person name="Maluk M."/>
            <person name="Odee D.W."/>
            <person name="Kenicer G."/>
            <person name="Young J.P.W."/>
            <person name="Reis V.M."/>
            <person name="Zilli J."/>
            <person name="James E.K."/>
        </authorList>
    </citation>
    <scope>NUCLEOTIDE SEQUENCE</scope>
    <source>
        <strain evidence="1">JPY452</strain>
    </source>
</reference>
<organism evidence="1 2">
    <name type="scientific">Paraburkholderia unamae</name>
    <dbReference type="NCBI Taxonomy" id="219649"/>
    <lineage>
        <taxon>Bacteria</taxon>
        <taxon>Pseudomonadati</taxon>
        <taxon>Pseudomonadota</taxon>
        <taxon>Betaproteobacteria</taxon>
        <taxon>Burkholderiales</taxon>
        <taxon>Burkholderiaceae</taxon>
        <taxon>Paraburkholderia</taxon>
    </lineage>
</organism>
<dbReference type="EMBL" id="JAYMRU010000011">
    <property type="protein sequence ID" value="MEM5401681.1"/>
    <property type="molecule type" value="Genomic_DNA"/>
</dbReference>
<sequence length="157" mass="17317">MLANYVGPGIRSKPLFTWCSTGFSPCHPACPALRHTQRLFIQRTSAAPVHTHSLRFVREPAERARIAHCHANVVSTRQCDFFPFYASISPSSVTCRAFLRGCQPTLTGPVGSSGFPAPIKRRVMKMTPVTGCQVYTHEPHSAHKKIKPPRNAHGGRS</sequence>
<evidence type="ECO:0000313" key="1">
    <source>
        <dbReference type="EMBL" id="MEM5401681.1"/>
    </source>
</evidence>
<keyword evidence="2" id="KW-1185">Reference proteome</keyword>